<comment type="caution">
    <text evidence="1">The sequence shown here is derived from an EMBL/GenBank/DDBJ whole genome shotgun (WGS) entry which is preliminary data.</text>
</comment>
<name>A0ACC6TWU5_9BURK</name>
<reference evidence="1" key="1">
    <citation type="submission" date="2024-07" db="EMBL/GenBank/DDBJ databases">
        <title>A survey of Mimosa microsymbionts across Brazilian biomes reveals a high diversity of Paraburkholderia nodulating endemic species, but also that Cupriavidus is common as a symbiont of widespread species.</title>
        <authorList>
            <person name="Rouws L."/>
            <person name="Barauna A."/>
            <person name="Beukes C."/>
            <person name="Rouws J.R.C."/>
            <person name="De Faria S.M."/>
            <person name="Gross E."/>
            <person name="Bueno Dos Reis Junior F."/>
            <person name="Simon M.F."/>
            <person name="Maluk M."/>
            <person name="Odee D.W."/>
            <person name="Kenicer G."/>
            <person name="Young J.P.W."/>
            <person name="Reis V.M."/>
            <person name="Zilli J."/>
            <person name="James E.K."/>
        </authorList>
    </citation>
    <scope>NUCLEOTIDE SEQUENCE</scope>
    <source>
        <strain evidence="1">EG181B</strain>
    </source>
</reference>
<dbReference type="Proteomes" id="UP001558850">
    <property type="component" value="Unassembled WGS sequence"/>
</dbReference>
<accession>A0ACC6TWU5</accession>
<protein>
    <submittedName>
        <fullName evidence="1">DNA circularization N-terminal domain-containing protein</fullName>
    </submittedName>
</protein>
<dbReference type="EMBL" id="JBFRCH010000003">
    <property type="protein sequence ID" value="MEX3931802.1"/>
    <property type="molecule type" value="Genomic_DNA"/>
</dbReference>
<evidence type="ECO:0000313" key="2">
    <source>
        <dbReference type="Proteomes" id="UP001558850"/>
    </source>
</evidence>
<gene>
    <name evidence="1" type="ORF">AB4Y32_08300</name>
</gene>
<keyword evidence="2" id="KW-1185">Reference proteome</keyword>
<proteinExistence type="predicted"/>
<sequence>MTGTTLIAGSRVALHAYPYRRELWVQGLSRGAEHFADRLSVAGRSYGGDVVAQLTTLIAACAGARFTTSG</sequence>
<evidence type="ECO:0000313" key="1">
    <source>
        <dbReference type="EMBL" id="MEX3931802.1"/>
    </source>
</evidence>
<organism evidence="1 2">
    <name type="scientific">Paraburkholderia phymatum</name>
    <dbReference type="NCBI Taxonomy" id="148447"/>
    <lineage>
        <taxon>Bacteria</taxon>
        <taxon>Pseudomonadati</taxon>
        <taxon>Pseudomonadota</taxon>
        <taxon>Betaproteobacteria</taxon>
        <taxon>Burkholderiales</taxon>
        <taxon>Burkholderiaceae</taxon>
        <taxon>Paraburkholderia</taxon>
    </lineage>
</organism>